<gene>
    <name evidence="4" type="ORF">ACFFGY_10965</name>
</gene>
<dbReference type="InterPro" id="IPR052558">
    <property type="entry name" value="Siderophore_Hydrolase_D"/>
</dbReference>
<dbReference type="Pfam" id="PF00756">
    <property type="entry name" value="Esterase"/>
    <property type="match status" value="1"/>
</dbReference>
<dbReference type="EMBL" id="JBHLUN010000007">
    <property type="protein sequence ID" value="MFC0408773.1"/>
    <property type="molecule type" value="Genomic_DNA"/>
</dbReference>
<name>A0ABV6JSS4_9PROT</name>
<dbReference type="InterPro" id="IPR000801">
    <property type="entry name" value="Esterase-like"/>
</dbReference>
<dbReference type="GO" id="GO:0016787">
    <property type="term" value="F:hydrolase activity"/>
    <property type="evidence" value="ECO:0007669"/>
    <property type="project" value="UniProtKB-KW"/>
</dbReference>
<dbReference type="PANTHER" id="PTHR40841">
    <property type="entry name" value="SIDEROPHORE TRIACETYLFUSARININE C ESTERASE"/>
    <property type="match status" value="1"/>
</dbReference>
<proteinExistence type="inferred from homology"/>
<keyword evidence="2 4" id="KW-0378">Hydrolase</keyword>
<reference evidence="4 5" key="1">
    <citation type="submission" date="2024-09" db="EMBL/GenBank/DDBJ databases">
        <authorList>
            <person name="Sun Q."/>
            <person name="Mori K."/>
        </authorList>
    </citation>
    <scope>NUCLEOTIDE SEQUENCE [LARGE SCALE GENOMIC DNA]</scope>
    <source>
        <strain evidence="4 5">TBRC 5777</strain>
    </source>
</reference>
<feature type="compositionally biased region" description="Low complexity" evidence="3">
    <location>
        <begin position="91"/>
        <end position="113"/>
    </location>
</feature>
<feature type="compositionally biased region" description="Low complexity" evidence="3">
    <location>
        <begin position="133"/>
        <end position="156"/>
    </location>
</feature>
<comment type="similarity">
    <text evidence="1">Belongs to the esterase D family.</text>
</comment>
<evidence type="ECO:0000313" key="5">
    <source>
        <dbReference type="Proteomes" id="UP001589865"/>
    </source>
</evidence>
<evidence type="ECO:0000313" key="4">
    <source>
        <dbReference type="EMBL" id="MFC0408773.1"/>
    </source>
</evidence>
<dbReference type="InterPro" id="IPR029058">
    <property type="entry name" value="AB_hydrolase_fold"/>
</dbReference>
<evidence type="ECO:0000256" key="1">
    <source>
        <dbReference type="ARBA" id="ARBA00005622"/>
    </source>
</evidence>
<organism evidence="4 5">
    <name type="scientific">Roseomonas elaeocarpi</name>
    <dbReference type="NCBI Taxonomy" id="907779"/>
    <lineage>
        <taxon>Bacteria</taxon>
        <taxon>Pseudomonadati</taxon>
        <taxon>Pseudomonadota</taxon>
        <taxon>Alphaproteobacteria</taxon>
        <taxon>Acetobacterales</taxon>
        <taxon>Roseomonadaceae</taxon>
        <taxon>Roseomonas</taxon>
    </lineage>
</organism>
<comment type="caution">
    <text evidence="4">The sequence shown here is derived from an EMBL/GenBank/DDBJ whole genome shotgun (WGS) entry which is preliminary data.</text>
</comment>
<dbReference type="RefSeq" id="WP_377044525.1">
    <property type="nucleotide sequence ID" value="NZ_JBHLUN010000007.1"/>
</dbReference>
<dbReference type="PANTHER" id="PTHR40841:SF2">
    <property type="entry name" value="SIDEROPHORE-DEGRADING ESTERASE (EUROFUNG)"/>
    <property type="match status" value="1"/>
</dbReference>
<accession>A0ABV6JSS4</accession>
<evidence type="ECO:0000256" key="2">
    <source>
        <dbReference type="ARBA" id="ARBA00022801"/>
    </source>
</evidence>
<feature type="region of interest" description="Disordered" evidence="3">
    <location>
        <begin position="87"/>
        <end position="178"/>
    </location>
</feature>
<keyword evidence="5" id="KW-1185">Reference proteome</keyword>
<sequence>MHRRLLLAGSVAGVTALPFRPGLAAGTAARDLVWDVLAGGDAARPYRIFLRVPAAPPPAEGYPVFYMLDGEAQFGLVEAALRDDGARDEAAAGGTQARGAQAGDAQAGHAPAGNVPAGEVPAGSARAGDARAGDTQAGDTQTGNTRTGSTRTGSTRAENGPDEASATPPGGEVPRDGVEPVVPGLVVAIGYAGESRREYDYTPPSEGGPAEEGGAEGFLDFIERELKPRVEAAFPVDRRRQALYGHSYGGLFALYALFTRPGSFHRTVAASPSIWYGNGAVLRAEERFAASPPPDAGALELLVTVGELEGGRPGSAGGDSDLARVAQQVERARALSDRLGVLGERGPRMRFHIFPGQNHGSVIPVALRRGLRFAFRPG</sequence>
<dbReference type="Gene3D" id="3.40.50.1820">
    <property type="entry name" value="alpha/beta hydrolase"/>
    <property type="match status" value="2"/>
</dbReference>
<dbReference type="SUPFAM" id="SSF53474">
    <property type="entry name" value="alpha/beta-Hydrolases"/>
    <property type="match status" value="2"/>
</dbReference>
<protein>
    <submittedName>
        <fullName evidence="4">Alpha/beta hydrolase</fullName>
    </submittedName>
</protein>
<evidence type="ECO:0000256" key="3">
    <source>
        <dbReference type="SAM" id="MobiDB-lite"/>
    </source>
</evidence>
<dbReference type="Proteomes" id="UP001589865">
    <property type="component" value="Unassembled WGS sequence"/>
</dbReference>